<proteinExistence type="predicted"/>
<protein>
    <submittedName>
        <fullName evidence="2">Uncharacterized protein</fullName>
    </submittedName>
</protein>
<accession>K9WPQ1</accession>
<dbReference type="HOGENOM" id="CLU_2437547_0_0_3"/>
<dbReference type="EMBL" id="CP003638">
    <property type="protein sequence ID" value="AFZ22370.1"/>
    <property type="molecule type" value="Genomic_DNA"/>
</dbReference>
<gene>
    <name evidence="2" type="ORF">Mic7113_6813</name>
</gene>
<dbReference type="Proteomes" id="UP000010471">
    <property type="component" value="Plasmid pMIC7113.08"/>
</dbReference>
<name>K9WPQ1_9CYAN</name>
<geneLocation type="plasmid" evidence="2 3">
    <name>pMIC7113.08</name>
</geneLocation>
<dbReference type="AlphaFoldDB" id="K9WPQ1"/>
<evidence type="ECO:0000313" key="3">
    <source>
        <dbReference type="Proteomes" id="UP000010471"/>
    </source>
</evidence>
<feature type="region of interest" description="Disordered" evidence="1">
    <location>
        <begin position="1"/>
        <end position="60"/>
    </location>
</feature>
<dbReference type="KEGG" id="mic:Mic7113_6813"/>
<evidence type="ECO:0000313" key="2">
    <source>
        <dbReference type="EMBL" id="AFZ22370.1"/>
    </source>
</evidence>
<keyword evidence="2" id="KW-0614">Plasmid</keyword>
<sequence>MADKASGSIRAQQNKIKQQMRADIEGTQSIADQLTGKQPIGSKRLQTANTTKKKPTTPEKVDTKKLEKFIDFMEESYKTTTNKVEITRKI</sequence>
<feature type="compositionally biased region" description="Polar residues" evidence="1">
    <location>
        <begin position="26"/>
        <end position="36"/>
    </location>
</feature>
<organism evidence="2 3">
    <name type="scientific">Allocoleopsis franciscana PCC 7113</name>
    <dbReference type="NCBI Taxonomy" id="1173027"/>
    <lineage>
        <taxon>Bacteria</taxon>
        <taxon>Bacillati</taxon>
        <taxon>Cyanobacteriota</taxon>
        <taxon>Cyanophyceae</taxon>
        <taxon>Coleofasciculales</taxon>
        <taxon>Coleofasciculaceae</taxon>
        <taxon>Allocoleopsis</taxon>
        <taxon>Allocoleopsis franciscana</taxon>
    </lineage>
</organism>
<dbReference type="RefSeq" id="WP_015186360.1">
    <property type="nucleotide sequence ID" value="NC_019743.1"/>
</dbReference>
<evidence type="ECO:0000256" key="1">
    <source>
        <dbReference type="SAM" id="MobiDB-lite"/>
    </source>
</evidence>
<reference evidence="2 3" key="1">
    <citation type="submission" date="2012-06" db="EMBL/GenBank/DDBJ databases">
        <title>Finished plasmid 8 of genome of Microcoleus sp. PCC 7113.</title>
        <authorList>
            <consortium name="US DOE Joint Genome Institute"/>
            <person name="Gugger M."/>
            <person name="Coursin T."/>
            <person name="Rippka R."/>
            <person name="Tandeau De Marsac N."/>
            <person name="Huntemann M."/>
            <person name="Wei C.-L."/>
            <person name="Han J."/>
            <person name="Detter J.C."/>
            <person name="Han C."/>
            <person name="Tapia R."/>
            <person name="Chen A."/>
            <person name="Kyrpides N."/>
            <person name="Mavromatis K."/>
            <person name="Markowitz V."/>
            <person name="Szeto E."/>
            <person name="Ivanova N."/>
            <person name="Pagani I."/>
            <person name="Pati A."/>
            <person name="Goodwin L."/>
            <person name="Nordberg H.P."/>
            <person name="Cantor M.N."/>
            <person name="Hua S.X."/>
            <person name="Woyke T."/>
            <person name="Kerfeld C.A."/>
        </authorList>
    </citation>
    <scope>NUCLEOTIDE SEQUENCE [LARGE SCALE GENOMIC DNA]</scope>
    <source>
        <strain evidence="2 3">PCC 7113</strain>
        <plasmid evidence="2 3">pMIC7113.08</plasmid>
    </source>
</reference>
<keyword evidence="3" id="KW-1185">Reference proteome</keyword>